<dbReference type="PROSITE" id="PS00737">
    <property type="entry name" value="THIOLASE_2"/>
    <property type="match status" value="1"/>
</dbReference>
<dbReference type="PROSITE" id="PS00099">
    <property type="entry name" value="THIOLASE_3"/>
    <property type="match status" value="1"/>
</dbReference>
<keyword evidence="4" id="KW-0276">Fatty acid metabolism</keyword>
<comment type="caution">
    <text evidence="14">The sequence shown here is derived from an EMBL/GenBank/DDBJ whole genome shotgun (WGS) entry which is preliminary data.</text>
</comment>
<dbReference type="SUPFAM" id="SSF53901">
    <property type="entry name" value="Thiolase-like"/>
    <property type="match status" value="2"/>
</dbReference>
<dbReference type="OrthoDB" id="4440515at2"/>
<proteinExistence type="inferred from homology"/>
<gene>
    <name evidence="14" type="ORF">C7S10_11260</name>
</gene>
<reference evidence="14 15" key="1">
    <citation type="submission" date="2018-03" db="EMBL/GenBank/DDBJ databases">
        <authorList>
            <person name="Keele B.F."/>
        </authorList>
    </citation>
    <scope>NUCLEOTIDE SEQUENCE [LARGE SCALE GENOMIC DNA]</scope>
    <source>
        <strain evidence="14 15">IB-3</strain>
    </source>
</reference>
<evidence type="ECO:0000256" key="6">
    <source>
        <dbReference type="ARBA" id="ARBA00023098"/>
    </source>
</evidence>
<feature type="domain" description="Thiolase N-terminal" evidence="12">
    <location>
        <begin position="5"/>
        <end position="273"/>
    </location>
</feature>
<dbReference type="CDD" id="cd00751">
    <property type="entry name" value="thiolase"/>
    <property type="match status" value="1"/>
</dbReference>
<keyword evidence="3 11" id="KW-0808">Transferase</keyword>
<evidence type="ECO:0000259" key="12">
    <source>
        <dbReference type="Pfam" id="PF00108"/>
    </source>
</evidence>
<evidence type="ECO:0000256" key="2">
    <source>
        <dbReference type="ARBA" id="ARBA00010982"/>
    </source>
</evidence>
<dbReference type="FunFam" id="3.40.47.10:FF:000013">
    <property type="entry name" value="Acetyl-CoA acetyltransferase"/>
    <property type="match status" value="1"/>
</dbReference>
<dbReference type="PANTHER" id="PTHR43853">
    <property type="entry name" value="3-KETOACYL-COA THIOLASE, PEROXISOMAL"/>
    <property type="match status" value="1"/>
</dbReference>
<feature type="active site" description="Proton acceptor" evidence="10">
    <location>
        <position position="390"/>
    </location>
</feature>
<dbReference type="InterPro" id="IPR002155">
    <property type="entry name" value="Thiolase"/>
</dbReference>
<dbReference type="Pfam" id="PF02803">
    <property type="entry name" value="Thiolase_C"/>
    <property type="match status" value="1"/>
</dbReference>
<comment type="subcellular location">
    <subcellularLocation>
        <location evidence="1">Peroxisome</location>
    </subcellularLocation>
</comment>
<feature type="active site" description="Acyl-thioester intermediate" evidence="10">
    <location>
        <position position="90"/>
    </location>
</feature>
<dbReference type="PANTHER" id="PTHR43853:SF8">
    <property type="entry name" value="3-KETOACYL-COA THIOLASE, PEROXISOMAL"/>
    <property type="match status" value="1"/>
</dbReference>
<organism evidence="14 15">
    <name type="scientific">Nocardioides currus</name>
    <dbReference type="NCBI Taxonomy" id="2133958"/>
    <lineage>
        <taxon>Bacteria</taxon>
        <taxon>Bacillati</taxon>
        <taxon>Actinomycetota</taxon>
        <taxon>Actinomycetes</taxon>
        <taxon>Propionibacteriales</taxon>
        <taxon>Nocardioidaceae</taxon>
        <taxon>Nocardioides</taxon>
    </lineage>
</organism>
<dbReference type="InterPro" id="IPR016039">
    <property type="entry name" value="Thiolase-like"/>
</dbReference>
<evidence type="ECO:0000256" key="8">
    <source>
        <dbReference type="ARBA" id="ARBA00023315"/>
    </source>
</evidence>
<evidence type="ECO:0000256" key="5">
    <source>
        <dbReference type="ARBA" id="ARBA00022946"/>
    </source>
</evidence>
<feature type="domain" description="Thiolase C-terminal" evidence="13">
    <location>
        <begin position="281"/>
        <end position="403"/>
    </location>
</feature>
<evidence type="ECO:0000313" key="15">
    <source>
        <dbReference type="Proteomes" id="UP000244867"/>
    </source>
</evidence>
<dbReference type="InterPro" id="IPR020616">
    <property type="entry name" value="Thiolase_N"/>
</dbReference>
<dbReference type="GO" id="GO:0006635">
    <property type="term" value="P:fatty acid beta-oxidation"/>
    <property type="evidence" value="ECO:0007669"/>
    <property type="project" value="TreeGrafter"/>
</dbReference>
<evidence type="ECO:0000256" key="10">
    <source>
        <dbReference type="PIRSR" id="PIRSR000429-1"/>
    </source>
</evidence>
<dbReference type="NCBIfam" id="TIGR01930">
    <property type="entry name" value="AcCoA-C-Actrans"/>
    <property type="match status" value="1"/>
</dbReference>
<dbReference type="GO" id="GO:0005737">
    <property type="term" value="C:cytoplasm"/>
    <property type="evidence" value="ECO:0007669"/>
    <property type="project" value="UniProtKB-ARBA"/>
</dbReference>
<dbReference type="AlphaFoldDB" id="A0A2R7YX40"/>
<evidence type="ECO:0000256" key="3">
    <source>
        <dbReference type="ARBA" id="ARBA00022679"/>
    </source>
</evidence>
<keyword evidence="8 11" id="KW-0012">Acyltransferase</keyword>
<dbReference type="RefSeq" id="WP_108344535.1">
    <property type="nucleotide sequence ID" value="NZ_PYXZ01000004.1"/>
</dbReference>
<dbReference type="Gene3D" id="3.40.47.10">
    <property type="match status" value="1"/>
</dbReference>
<evidence type="ECO:0000259" key="13">
    <source>
        <dbReference type="Pfam" id="PF02803"/>
    </source>
</evidence>
<evidence type="ECO:0000313" key="14">
    <source>
        <dbReference type="EMBL" id="PUA80967.1"/>
    </source>
</evidence>
<dbReference type="EMBL" id="PYXZ01000004">
    <property type="protein sequence ID" value="PUA80967.1"/>
    <property type="molecule type" value="Genomic_DNA"/>
</dbReference>
<keyword evidence="15" id="KW-1185">Reference proteome</keyword>
<dbReference type="InterPro" id="IPR020610">
    <property type="entry name" value="Thiolase_AS"/>
</dbReference>
<dbReference type="NCBIfam" id="NF005890">
    <property type="entry name" value="PRK07851.1"/>
    <property type="match status" value="1"/>
</dbReference>
<accession>A0A2R7YX40</accession>
<evidence type="ECO:0000256" key="7">
    <source>
        <dbReference type="ARBA" id="ARBA00023140"/>
    </source>
</evidence>
<evidence type="ECO:0000256" key="11">
    <source>
        <dbReference type="RuleBase" id="RU003557"/>
    </source>
</evidence>
<keyword evidence="7" id="KW-0576">Peroxisome</keyword>
<dbReference type="EC" id="2.3.1.16" evidence="9"/>
<keyword evidence="6" id="KW-0443">Lipid metabolism</keyword>
<evidence type="ECO:0000256" key="1">
    <source>
        <dbReference type="ARBA" id="ARBA00004275"/>
    </source>
</evidence>
<evidence type="ECO:0000256" key="9">
    <source>
        <dbReference type="ARBA" id="ARBA00024073"/>
    </source>
</evidence>
<dbReference type="Proteomes" id="UP000244867">
    <property type="component" value="Unassembled WGS sequence"/>
</dbReference>
<dbReference type="GO" id="GO:0003988">
    <property type="term" value="F:acetyl-CoA C-acyltransferase activity"/>
    <property type="evidence" value="ECO:0007669"/>
    <property type="project" value="UniProtKB-EC"/>
</dbReference>
<comment type="similarity">
    <text evidence="2 11">Belongs to the thiolase-like superfamily. Thiolase family.</text>
</comment>
<dbReference type="InterPro" id="IPR020617">
    <property type="entry name" value="Thiolase_C"/>
</dbReference>
<name>A0A2R7YX40_9ACTN</name>
<dbReference type="InterPro" id="IPR020613">
    <property type="entry name" value="Thiolase_CS"/>
</dbReference>
<sequence>MPEAVIVSVARSPIGRANKGSLKDFRPDELTALIVREALDKVPALDRKTVDDLYLGNGLPGGEMGNNMGRIVNVLNDMDEVPGATITRYCASSVQTTRMAFHAIKAGEGDVFISAGVETVSRFAKGTSDHIPGTRNEVFADAEARTAKMAEGGQDWHDPREDGLLPDAYIAMGQTAENVARLRGLDRKELDEFAVRSQNLAEKAIADGFWAREITPVTTPDGTVVSADDGPRAGVTYNAIASLQPVFRPDGVVTAGNCCALNDGAAAVVLMSDTKAAELGLTPLARIVSTGVSGLSPEIMGLGPVEATKRALANAGMSIGDIDLVEINEAFAAQVVPSYQDLGIDLDRLNVNGGAIAVGHPFGMTGARLQNTMLNSLDWHDKSTGLITMCVGGGQGMALILERLG</sequence>
<evidence type="ECO:0000256" key="4">
    <source>
        <dbReference type="ARBA" id="ARBA00022832"/>
    </source>
</evidence>
<protein>
    <recommendedName>
        <fullName evidence="9">acetyl-CoA C-acyltransferase</fullName>
        <ecNumber evidence="9">2.3.1.16</ecNumber>
    </recommendedName>
</protein>
<dbReference type="GO" id="GO:0010124">
    <property type="term" value="P:phenylacetate catabolic process"/>
    <property type="evidence" value="ECO:0007669"/>
    <property type="project" value="TreeGrafter"/>
</dbReference>
<dbReference type="InterPro" id="IPR050215">
    <property type="entry name" value="Thiolase-like_sf_Thiolase"/>
</dbReference>
<dbReference type="PIRSF" id="PIRSF000429">
    <property type="entry name" value="Ac-CoA_Ac_transf"/>
    <property type="match status" value="1"/>
</dbReference>
<keyword evidence="5" id="KW-0809">Transit peptide</keyword>
<feature type="active site" description="Proton acceptor" evidence="10">
    <location>
        <position position="360"/>
    </location>
</feature>
<dbReference type="Pfam" id="PF00108">
    <property type="entry name" value="Thiolase_N"/>
    <property type="match status" value="1"/>
</dbReference>